<evidence type="ECO:0000256" key="3">
    <source>
        <dbReference type="ARBA" id="ARBA00022840"/>
    </source>
</evidence>
<evidence type="ECO:0000256" key="2">
    <source>
        <dbReference type="ARBA" id="ARBA00022741"/>
    </source>
</evidence>
<keyword evidence="3 4" id="KW-0067">ATP-binding</keyword>
<proteinExistence type="inferred from homology"/>
<dbReference type="Proteomes" id="UP000198287">
    <property type="component" value="Unassembled WGS sequence"/>
</dbReference>
<keyword evidence="2 4" id="KW-0547">Nucleotide-binding</keyword>
<accession>A0A226DRQ7</accession>
<gene>
    <name evidence="6" type="ORF">Fcan01_17177</name>
</gene>
<dbReference type="InterPro" id="IPR003959">
    <property type="entry name" value="ATPase_AAA_core"/>
</dbReference>
<dbReference type="InterPro" id="IPR027417">
    <property type="entry name" value="P-loop_NTPase"/>
</dbReference>
<dbReference type="AlphaFoldDB" id="A0A226DRQ7"/>
<evidence type="ECO:0000313" key="6">
    <source>
        <dbReference type="EMBL" id="OXA47750.1"/>
    </source>
</evidence>
<dbReference type="CDD" id="cd19510">
    <property type="entry name" value="RecA-like_BCS1"/>
    <property type="match status" value="1"/>
</dbReference>
<name>A0A226DRQ7_FOLCA</name>
<organism evidence="6 7">
    <name type="scientific">Folsomia candida</name>
    <name type="common">Springtail</name>
    <dbReference type="NCBI Taxonomy" id="158441"/>
    <lineage>
        <taxon>Eukaryota</taxon>
        <taxon>Metazoa</taxon>
        <taxon>Ecdysozoa</taxon>
        <taxon>Arthropoda</taxon>
        <taxon>Hexapoda</taxon>
        <taxon>Collembola</taxon>
        <taxon>Entomobryomorpha</taxon>
        <taxon>Isotomoidea</taxon>
        <taxon>Isotomidae</taxon>
        <taxon>Proisotominae</taxon>
        <taxon>Folsomia</taxon>
    </lineage>
</organism>
<keyword evidence="7" id="KW-1185">Reference proteome</keyword>
<dbReference type="Pfam" id="PF00004">
    <property type="entry name" value="AAA"/>
    <property type="match status" value="1"/>
</dbReference>
<dbReference type="PANTHER" id="PTHR23070">
    <property type="entry name" value="BCS1 AAA-TYPE ATPASE"/>
    <property type="match status" value="1"/>
</dbReference>
<dbReference type="SUPFAM" id="SSF52540">
    <property type="entry name" value="P-loop containing nucleoside triphosphate hydrolases"/>
    <property type="match status" value="1"/>
</dbReference>
<comment type="similarity">
    <text evidence="1">Belongs to the AAA ATPase family. BCS1 subfamily.</text>
</comment>
<dbReference type="EMBL" id="LNIX01000012">
    <property type="protein sequence ID" value="OXA47750.1"/>
    <property type="molecule type" value="Genomic_DNA"/>
</dbReference>
<dbReference type="InterPro" id="IPR003960">
    <property type="entry name" value="ATPase_AAA_CS"/>
</dbReference>
<evidence type="ECO:0000256" key="4">
    <source>
        <dbReference type="RuleBase" id="RU003651"/>
    </source>
</evidence>
<dbReference type="OrthoDB" id="10251412at2759"/>
<dbReference type="PROSITE" id="PS00674">
    <property type="entry name" value="AAA"/>
    <property type="match status" value="1"/>
</dbReference>
<evidence type="ECO:0000256" key="1">
    <source>
        <dbReference type="ARBA" id="ARBA00007448"/>
    </source>
</evidence>
<dbReference type="SMART" id="SM00382">
    <property type="entry name" value="AAA"/>
    <property type="match status" value="1"/>
</dbReference>
<dbReference type="Pfam" id="PF25426">
    <property type="entry name" value="AAA_lid_BCS1"/>
    <property type="match status" value="1"/>
</dbReference>
<protein>
    <submittedName>
        <fullName evidence="6">Putative mitochondrial chaperone bcs1</fullName>
    </submittedName>
</protein>
<evidence type="ECO:0000313" key="7">
    <source>
        <dbReference type="Proteomes" id="UP000198287"/>
    </source>
</evidence>
<dbReference type="STRING" id="158441.A0A226DRQ7"/>
<reference evidence="6 7" key="1">
    <citation type="submission" date="2015-12" db="EMBL/GenBank/DDBJ databases">
        <title>The genome of Folsomia candida.</title>
        <authorList>
            <person name="Faddeeva A."/>
            <person name="Derks M.F."/>
            <person name="Anvar Y."/>
            <person name="Smit S."/>
            <person name="Van Straalen N."/>
            <person name="Roelofs D."/>
        </authorList>
    </citation>
    <scope>NUCLEOTIDE SEQUENCE [LARGE SCALE GENOMIC DNA]</scope>
    <source>
        <strain evidence="6 7">VU population</strain>
        <tissue evidence="6">Whole body</tissue>
    </source>
</reference>
<dbReference type="InterPro" id="IPR057495">
    <property type="entry name" value="AAA_lid_BCS1"/>
</dbReference>
<evidence type="ECO:0000259" key="5">
    <source>
        <dbReference type="SMART" id="SM00382"/>
    </source>
</evidence>
<dbReference type="GO" id="GO:0005524">
    <property type="term" value="F:ATP binding"/>
    <property type="evidence" value="ECO:0007669"/>
    <property type="project" value="UniProtKB-KW"/>
</dbReference>
<dbReference type="GO" id="GO:0016887">
    <property type="term" value="F:ATP hydrolysis activity"/>
    <property type="evidence" value="ECO:0007669"/>
    <property type="project" value="InterPro"/>
</dbReference>
<dbReference type="Gene3D" id="3.40.50.300">
    <property type="entry name" value="P-loop containing nucleotide triphosphate hydrolases"/>
    <property type="match status" value="1"/>
</dbReference>
<dbReference type="InterPro" id="IPR003593">
    <property type="entry name" value="AAA+_ATPase"/>
</dbReference>
<sequence length="447" mass="50896">MDSIIYKLKSIPLTNKSILLSTAGVLASYLSWNYISGRCSRLNLVKPFLVYVRVQGVKTKHAAASSTEEFYFHLLTLVEKLLAKNGHTGQGKQLEVDFKKLPGQDDDLMLNYEYQLVKLPLPTEFQYKGKTLFLFRFQDKDDLEVATFPWNRAFLDEFLQEVLNIQIGTQSKELVNFFHLSSSLDWKKSSHRKKRPLETIILKDGVKDGLIQDVKDFFASREWYRERGIPYRRGYLLHGPPGTGKSSIVFSIAGEIGYDISILSLSSPHLNDDALTMAMSSVFSRTIVLIEDIDGVFERKEDSIEPTTKMADSCSVTFMGILNALDVVSSQEGRIVFITTNHIKKLDPALIRPGRVDVKVSIDYATDSQIQQMFANFYPYLETEVVKEMCQNISMALKKTGKKVSMACIQSLFVLHKKNPKDAVEQAEQHFEEYADSENTGYLDFYM</sequence>
<feature type="domain" description="AAA+ ATPase" evidence="5">
    <location>
        <begin position="231"/>
        <end position="366"/>
    </location>
</feature>
<comment type="caution">
    <text evidence="6">The sequence shown here is derived from an EMBL/GenBank/DDBJ whole genome shotgun (WGS) entry which is preliminary data.</text>
</comment>
<dbReference type="InterPro" id="IPR050747">
    <property type="entry name" value="Mitochondrial_chaperone_BCS1"/>
</dbReference>